<dbReference type="RefSeq" id="WP_079542851.1">
    <property type="nucleotide sequence ID" value="NZ_LT670844.1"/>
</dbReference>
<keyword evidence="2" id="KW-0732">Signal</keyword>
<reference evidence="3 4" key="1">
    <citation type="submission" date="2016-11" db="EMBL/GenBank/DDBJ databases">
        <authorList>
            <person name="Jaros S."/>
            <person name="Januszkiewicz K."/>
            <person name="Wedrychowicz H."/>
        </authorList>
    </citation>
    <scope>NUCLEOTIDE SEQUENCE [LARGE SCALE GENOMIC DNA]</scope>
    <source>
        <strain evidence="3 4">GAS499</strain>
    </source>
</reference>
<organism evidence="3 4">
    <name type="scientific">Bradyrhizobium lablabi</name>
    <dbReference type="NCBI Taxonomy" id="722472"/>
    <lineage>
        <taxon>Bacteria</taxon>
        <taxon>Pseudomonadati</taxon>
        <taxon>Pseudomonadota</taxon>
        <taxon>Alphaproteobacteria</taxon>
        <taxon>Hyphomicrobiales</taxon>
        <taxon>Nitrobacteraceae</taxon>
        <taxon>Bradyrhizobium</taxon>
    </lineage>
</organism>
<feature type="compositionally biased region" description="Low complexity" evidence="1">
    <location>
        <begin position="78"/>
        <end position="108"/>
    </location>
</feature>
<dbReference type="Proteomes" id="UP000189935">
    <property type="component" value="Chromosome I"/>
</dbReference>
<dbReference type="AlphaFoldDB" id="A0A1M6ZGW9"/>
<gene>
    <name evidence="3" type="ORF">SAMN05444159_5545</name>
</gene>
<dbReference type="EMBL" id="LT670844">
    <property type="protein sequence ID" value="SHL29575.1"/>
    <property type="molecule type" value="Genomic_DNA"/>
</dbReference>
<feature type="region of interest" description="Disordered" evidence="1">
    <location>
        <begin position="73"/>
        <end position="108"/>
    </location>
</feature>
<feature type="signal peptide" evidence="2">
    <location>
        <begin position="1"/>
        <end position="19"/>
    </location>
</feature>
<evidence type="ECO:0000313" key="3">
    <source>
        <dbReference type="EMBL" id="SHL29575.1"/>
    </source>
</evidence>
<name>A0A1M6ZGW9_9BRAD</name>
<accession>A0A1M6ZGW9</accession>
<evidence type="ECO:0000313" key="4">
    <source>
        <dbReference type="Proteomes" id="UP000189935"/>
    </source>
</evidence>
<protein>
    <submittedName>
        <fullName evidence="3">Uncharacterized protein</fullName>
    </submittedName>
</protein>
<evidence type="ECO:0000256" key="1">
    <source>
        <dbReference type="SAM" id="MobiDB-lite"/>
    </source>
</evidence>
<proteinExistence type="predicted"/>
<sequence>MKKFAIAAAVLMISASAHAGTFTYEGVTVRVQDGCRSSSCVTVYAPGYGYYHGGHQAKLQKVHKDTSRFAAAKKDDAAVAPATDATPAKAPDATATPAAPSSDAAPAK</sequence>
<evidence type="ECO:0000256" key="2">
    <source>
        <dbReference type="SAM" id="SignalP"/>
    </source>
</evidence>
<feature type="chain" id="PRO_5012545431" evidence="2">
    <location>
        <begin position="20"/>
        <end position="108"/>
    </location>
</feature>